<keyword evidence="3" id="KW-1185">Reference proteome</keyword>
<evidence type="ECO:0000256" key="1">
    <source>
        <dbReference type="SAM" id="MobiDB-lite"/>
    </source>
</evidence>
<evidence type="ECO:0000313" key="3">
    <source>
        <dbReference type="Proteomes" id="UP000268350"/>
    </source>
</evidence>
<dbReference type="Proteomes" id="UP000268350">
    <property type="component" value="Unassembled WGS sequence"/>
</dbReference>
<proteinExistence type="predicted"/>
<feature type="region of interest" description="Disordered" evidence="1">
    <location>
        <begin position="1"/>
        <end position="110"/>
    </location>
</feature>
<feature type="non-terminal residue" evidence="2">
    <location>
        <position position="110"/>
    </location>
</feature>
<dbReference type="AlphaFoldDB" id="A0A3B0JKM6"/>
<reference evidence="3" key="1">
    <citation type="submission" date="2018-01" db="EMBL/GenBank/DDBJ databases">
        <authorList>
            <person name="Alioto T."/>
            <person name="Alioto T."/>
        </authorList>
    </citation>
    <scope>NUCLEOTIDE SEQUENCE [LARGE SCALE GENOMIC DNA]</scope>
</reference>
<name>A0A3B0JKM6_DROGU</name>
<organism evidence="2 3">
    <name type="scientific">Drosophila guanche</name>
    <name type="common">Fruit fly</name>
    <dbReference type="NCBI Taxonomy" id="7266"/>
    <lineage>
        <taxon>Eukaryota</taxon>
        <taxon>Metazoa</taxon>
        <taxon>Ecdysozoa</taxon>
        <taxon>Arthropoda</taxon>
        <taxon>Hexapoda</taxon>
        <taxon>Insecta</taxon>
        <taxon>Pterygota</taxon>
        <taxon>Neoptera</taxon>
        <taxon>Endopterygota</taxon>
        <taxon>Diptera</taxon>
        <taxon>Brachycera</taxon>
        <taxon>Muscomorpha</taxon>
        <taxon>Ephydroidea</taxon>
        <taxon>Drosophilidae</taxon>
        <taxon>Drosophila</taxon>
        <taxon>Sophophora</taxon>
    </lineage>
</organism>
<feature type="non-terminal residue" evidence="2">
    <location>
        <position position="1"/>
    </location>
</feature>
<gene>
    <name evidence="2" type="ORF">DGUA_6G003803</name>
</gene>
<dbReference type="EMBL" id="OUUW01000001">
    <property type="protein sequence ID" value="SPP75910.1"/>
    <property type="molecule type" value="Genomic_DNA"/>
</dbReference>
<sequence length="110" mass="10654">VIAGSIVAPGFPGALGHSSRSHNTRGGGYGSTFSSSSFAAGYHRGHATASSPMPTAATTTSTVPPLSQSSATATPTPTPTGSAATPATAPTGTTFNPAELEHLSGGNLTN</sequence>
<evidence type="ECO:0000313" key="2">
    <source>
        <dbReference type="EMBL" id="SPP75910.1"/>
    </source>
</evidence>
<protein>
    <submittedName>
        <fullName evidence="2">Uncharacterized protein</fullName>
    </submittedName>
</protein>
<accession>A0A3B0JKM6</accession>
<feature type="compositionally biased region" description="Low complexity" evidence="1">
    <location>
        <begin position="31"/>
        <end position="94"/>
    </location>
</feature>